<reference evidence="4" key="5">
    <citation type="submission" date="2018-04" db="UniProtKB">
        <authorList>
            <consortium name="EnsemblFungi"/>
        </authorList>
    </citation>
    <scope>IDENTIFICATION</scope>
    <source>
        <strain evidence="4">R3-111a-1</strain>
    </source>
</reference>
<evidence type="ECO:0000313" key="5">
    <source>
        <dbReference type="Proteomes" id="UP000006039"/>
    </source>
</evidence>
<dbReference type="EnsemblFungi" id="EJT73825">
    <property type="protein sequence ID" value="EJT73825"/>
    <property type="gene ID" value="GGTG_07680"/>
</dbReference>
<gene>
    <name evidence="4" type="primary">20348138</name>
    <name evidence="3" type="ORF">GGTG_07680</name>
</gene>
<evidence type="ECO:0000256" key="1">
    <source>
        <dbReference type="SAM" id="MobiDB-lite"/>
    </source>
</evidence>
<protein>
    <recommendedName>
        <fullName evidence="2">Cyanovirin-N domain-containing protein</fullName>
    </recommendedName>
</protein>
<dbReference type="eggNOG" id="ENOG502RMGS">
    <property type="taxonomic scope" value="Eukaryota"/>
</dbReference>
<dbReference type="InterPro" id="IPR036673">
    <property type="entry name" value="Cyanovirin-N_sf"/>
</dbReference>
<proteinExistence type="predicted"/>
<reference evidence="4" key="4">
    <citation type="journal article" date="2015" name="G3 (Bethesda)">
        <title>Genome sequences of three phytopathogenic species of the Magnaporthaceae family of fungi.</title>
        <authorList>
            <person name="Okagaki L.H."/>
            <person name="Nunes C.C."/>
            <person name="Sailsbery J."/>
            <person name="Clay B."/>
            <person name="Brown D."/>
            <person name="John T."/>
            <person name="Oh Y."/>
            <person name="Young N."/>
            <person name="Fitzgerald M."/>
            <person name="Haas B.J."/>
            <person name="Zeng Q."/>
            <person name="Young S."/>
            <person name="Adiconis X."/>
            <person name="Fan L."/>
            <person name="Levin J.Z."/>
            <person name="Mitchell T.K."/>
            <person name="Okubara P.A."/>
            <person name="Farman M.L."/>
            <person name="Kohn L.M."/>
            <person name="Birren B."/>
            <person name="Ma L.-J."/>
            <person name="Dean R.A."/>
        </authorList>
    </citation>
    <scope>NUCLEOTIDE SEQUENCE</scope>
    <source>
        <strain evidence="4">R3-111a-1</strain>
    </source>
</reference>
<feature type="compositionally biased region" description="Polar residues" evidence="1">
    <location>
        <begin position="104"/>
        <end position="115"/>
    </location>
</feature>
<dbReference type="GeneID" id="20348138"/>
<feature type="region of interest" description="Disordered" evidence="1">
    <location>
        <begin position="101"/>
        <end position="126"/>
    </location>
</feature>
<dbReference type="OrthoDB" id="2947935at2759"/>
<reference evidence="3" key="3">
    <citation type="submission" date="2010-09" db="EMBL/GenBank/DDBJ databases">
        <title>Annotation of Gaeumannomyces graminis var. tritici R3-111a-1.</title>
        <authorList>
            <consortium name="The Broad Institute Genome Sequencing Platform"/>
            <person name="Ma L.-J."/>
            <person name="Dead R."/>
            <person name="Young S.K."/>
            <person name="Zeng Q."/>
            <person name="Gargeya S."/>
            <person name="Fitzgerald M."/>
            <person name="Haas B."/>
            <person name="Abouelleil A."/>
            <person name="Alvarado L."/>
            <person name="Arachchi H.M."/>
            <person name="Berlin A."/>
            <person name="Brown A."/>
            <person name="Chapman S.B."/>
            <person name="Chen Z."/>
            <person name="Dunbar C."/>
            <person name="Freedman E."/>
            <person name="Gearin G."/>
            <person name="Gellesch M."/>
            <person name="Goldberg J."/>
            <person name="Griggs A."/>
            <person name="Gujja S."/>
            <person name="Heiman D."/>
            <person name="Howarth C."/>
            <person name="Larson L."/>
            <person name="Lui A."/>
            <person name="MacDonald P.J.P."/>
            <person name="Mehta T."/>
            <person name="Montmayeur A."/>
            <person name="Murphy C."/>
            <person name="Neiman D."/>
            <person name="Pearson M."/>
            <person name="Priest M."/>
            <person name="Roberts A."/>
            <person name="Saif S."/>
            <person name="Shea T."/>
            <person name="Shenoy N."/>
            <person name="Sisk P."/>
            <person name="Stolte C."/>
            <person name="Sykes S."/>
            <person name="Yandava C."/>
            <person name="Wortman J."/>
            <person name="Nusbaum C."/>
            <person name="Birren B."/>
        </authorList>
    </citation>
    <scope>NUCLEOTIDE SEQUENCE</scope>
    <source>
        <strain evidence="3">R3-111a-1</strain>
    </source>
</reference>
<dbReference type="Gene3D" id="2.30.60.10">
    <property type="entry name" value="Cyanovirin-N"/>
    <property type="match status" value="1"/>
</dbReference>
<organism evidence="3">
    <name type="scientific">Gaeumannomyces tritici (strain R3-111a-1)</name>
    <name type="common">Wheat and barley take-all root rot fungus</name>
    <name type="synonym">Gaeumannomyces graminis var. tritici</name>
    <dbReference type="NCBI Taxonomy" id="644352"/>
    <lineage>
        <taxon>Eukaryota</taxon>
        <taxon>Fungi</taxon>
        <taxon>Dikarya</taxon>
        <taxon>Ascomycota</taxon>
        <taxon>Pezizomycotina</taxon>
        <taxon>Sordariomycetes</taxon>
        <taxon>Sordariomycetidae</taxon>
        <taxon>Magnaporthales</taxon>
        <taxon>Magnaporthaceae</taxon>
        <taxon>Gaeumannomyces</taxon>
    </lineage>
</organism>
<dbReference type="HOGENOM" id="CLU_550992_0_0_1"/>
<dbReference type="AlphaFoldDB" id="J3P2D3"/>
<dbReference type="Pfam" id="PF08881">
    <property type="entry name" value="CVNH"/>
    <property type="match status" value="1"/>
</dbReference>
<evidence type="ECO:0000259" key="2">
    <source>
        <dbReference type="Pfam" id="PF08881"/>
    </source>
</evidence>
<dbReference type="SUPFAM" id="SSF51322">
    <property type="entry name" value="Cyanovirin-N"/>
    <property type="match status" value="2"/>
</dbReference>
<dbReference type="EMBL" id="GL385398">
    <property type="protein sequence ID" value="EJT73825.1"/>
    <property type="molecule type" value="Genomic_DNA"/>
</dbReference>
<keyword evidence="5" id="KW-1185">Reference proteome</keyword>
<dbReference type="RefSeq" id="XP_009223769.1">
    <property type="nucleotide sequence ID" value="XM_009225505.1"/>
</dbReference>
<feature type="region of interest" description="Disordered" evidence="1">
    <location>
        <begin position="168"/>
        <end position="191"/>
    </location>
</feature>
<accession>J3P2D3</accession>
<dbReference type="VEuPathDB" id="FungiDB:GGTG_07680"/>
<evidence type="ECO:0000313" key="4">
    <source>
        <dbReference type="EnsemblFungi" id="EJT73825"/>
    </source>
</evidence>
<reference evidence="5" key="1">
    <citation type="submission" date="2010-07" db="EMBL/GenBank/DDBJ databases">
        <title>The genome sequence of Gaeumannomyces graminis var. tritici strain R3-111a-1.</title>
        <authorList>
            <consortium name="The Broad Institute Genome Sequencing Platform"/>
            <person name="Ma L.-J."/>
            <person name="Dead R."/>
            <person name="Young S."/>
            <person name="Zeng Q."/>
            <person name="Koehrsen M."/>
            <person name="Alvarado L."/>
            <person name="Berlin A."/>
            <person name="Chapman S.B."/>
            <person name="Chen Z."/>
            <person name="Freedman E."/>
            <person name="Gellesch M."/>
            <person name="Goldberg J."/>
            <person name="Griggs A."/>
            <person name="Gujja S."/>
            <person name="Heilman E.R."/>
            <person name="Heiman D."/>
            <person name="Hepburn T."/>
            <person name="Howarth C."/>
            <person name="Jen D."/>
            <person name="Larson L."/>
            <person name="Mehta T."/>
            <person name="Neiman D."/>
            <person name="Pearson M."/>
            <person name="Roberts A."/>
            <person name="Saif S."/>
            <person name="Shea T."/>
            <person name="Shenoy N."/>
            <person name="Sisk P."/>
            <person name="Stolte C."/>
            <person name="Sykes S."/>
            <person name="Walk T."/>
            <person name="White J."/>
            <person name="Yandava C."/>
            <person name="Haas B."/>
            <person name="Nusbaum C."/>
            <person name="Birren B."/>
        </authorList>
    </citation>
    <scope>NUCLEOTIDE SEQUENCE [LARGE SCALE GENOMIC DNA]</scope>
    <source>
        <strain evidence="5">R3-111a-1</strain>
    </source>
</reference>
<dbReference type="InterPro" id="IPR011058">
    <property type="entry name" value="Cyanovirin-N"/>
</dbReference>
<reference evidence="3" key="2">
    <citation type="submission" date="2010-07" db="EMBL/GenBank/DDBJ databases">
        <authorList>
            <consortium name="The Broad Institute Genome Sequencing Platform"/>
            <consortium name="Broad Institute Genome Sequencing Center for Infectious Disease"/>
            <person name="Ma L.-J."/>
            <person name="Dead R."/>
            <person name="Young S."/>
            <person name="Zeng Q."/>
            <person name="Koehrsen M."/>
            <person name="Alvarado L."/>
            <person name="Berlin A."/>
            <person name="Chapman S.B."/>
            <person name="Chen Z."/>
            <person name="Freedman E."/>
            <person name="Gellesch M."/>
            <person name="Goldberg J."/>
            <person name="Griggs A."/>
            <person name="Gujja S."/>
            <person name="Heilman E.R."/>
            <person name="Heiman D."/>
            <person name="Hepburn T."/>
            <person name="Howarth C."/>
            <person name="Jen D."/>
            <person name="Larson L."/>
            <person name="Mehta T."/>
            <person name="Neiman D."/>
            <person name="Pearson M."/>
            <person name="Roberts A."/>
            <person name="Saif S."/>
            <person name="Shea T."/>
            <person name="Shenoy N."/>
            <person name="Sisk P."/>
            <person name="Stolte C."/>
            <person name="Sykes S."/>
            <person name="Walk T."/>
            <person name="White J."/>
            <person name="Yandava C."/>
            <person name="Haas B."/>
            <person name="Nusbaum C."/>
            <person name="Birren B."/>
        </authorList>
    </citation>
    <scope>NUCLEOTIDE SEQUENCE</scope>
    <source>
        <strain evidence="3">R3-111a-1</strain>
    </source>
</reference>
<evidence type="ECO:0000313" key="3">
    <source>
        <dbReference type="EMBL" id="EJT73825.1"/>
    </source>
</evidence>
<name>J3P2D3_GAET3</name>
<feature type="domain" description="Cyanovirin-N" evidence="2">
    <location>
        <begin position="24"/>
        <end position="162"/>
    </location>
</feature>
<dbReference type="Proteomes" id="UP000006039">
    <property type="component" value="Unassembled WGS sequence"/>
</dbReference>
<sequence>MTKISSYALIGILAYANTFASAVFTDKAQIWRLAGGPTNNVLVTKWQRPGGGSEDVAGATVDLNLCLGNFDGRLAWAKEGMAMNTCECSLTSRLLPGGDPKTAGFSSVDPSNDQLELSDYQPGQPGKDATKAVLSCKCGAGPGPADASIDLDERIELKDGKLFCVPAPNAGAGKRHQRRNAAPLHTRRSVTSQSVRTLTLTHDEEFFQQTTTAPATSTEPAGLMDLLNAGCKKILVKVNIPGKSILEAHCPIKTPHGSYPIYARYQLDLDKCIVNNGGVAEFRHRGMGGSSCTFTNTTDAVEWAYDCGGTPGTLKIAGRFTLDQRNNTLSCADDLWAKGQVPLDWACKDLRLSDDVPGALLASCPTDLSQTRFVNTTMDMNDCLGIDPSATGNSLNSAKFWPQELGDAFENCRLCSMWSTTILGSPMTELNCNCRHNATAAWPDWSTTAEIGEHISFNPTTFYPTCAINPMRKGHRMTHGFSARGQILSWLHLPS</sequence>